<evidence type="ECO:0000256" key="1">
    <source>
        <dbReference type="SAM" id="SignalP"/>
    </source>
</evidence>
<accession>A0ABT6W8Q5</accession>
<reference evidence="2 3" key="1">
    <citation type="submission" date="2023-05" db="EMBL/GenBank/DDBJ databases">
        <title>Streptantibioticus silvisoli sp. nov., acidotolerant actinomycetes 1 from pine litter.</title>
        <authorList>
            <person name="Swiecimska M."/>
            <person name="Golinska P."/>
            <person name="Sangal V."/>
            <person name="Wachnowicz B."/>
            <person name="Goodfellow M."/>
        </authorList>
    </citation>
    <scope>NUCLEOTIDE SEQUENCE [LARGE SCALE GENOMIC DNA]</scope>
    <source>
        <strain evidence="2 3">SL54</strain>
    </source>
</reference>
<feature type="chain" id="PRO_5046076517" evidence="1">
    <location>
        <begin position="28"/>
        <end position="122"/>
    </location>
</feature>
<name>A0ABT6W8Q5_9ACTN</name>
<proteinExistence type="predicted"/>
<dbReference type="RefSeq" id="WP_271324736.1">
    <property type="nucleotide sequence ID" value="NZ_JAAGKO020000074.1"/>
</dbReference>
<keyword evidence="1" id="KW-0732">Signal</keyword>
<keyword evidence="3" id="KW-1185">Reference proteome</keyword>
<evidence type="ECO:0000313" key="2">
    <source>
        <dbReference type="EMBL" id="MDI5967139.1"/>
    </source>
</evidence>
<dbReference type="EMBL" id="JAAGKO020000074">
    <property type="protein sequence ID" value="MDI5967139.1"/>
    <property type="molecule type" value="Genomic_DNA"/>
</dbReference>
<sequence length="122" mass="12789">MRGTRTIWASVGVVVMVALGSAAPAHAVAPAKEGTFPLLFTGCAIAEEIELQGSPAHDYMRWVTTGDSAGCYAEIDRNESPIESQHISDSGYHHSDWYYDGPGDTDEVCASNATAGACGPAN</sequence>
<evidence type="ECO:0000313" key="3">
    <source>
        <dbReference type="Proteomes" id="UP001156398"/>
    </source>
</evidence>
<organism evidence="2 3">
    <name type="scientific">Streptantibioticus silvisoli</name>
    <dbReference type="NCBI Taxonomy" id="2705255"/>
    <lineage>
        <taxon>Bacteria</taxon>
        <taxon>Bacillati</taxon>
        <taxon>Actinomycetota</taxon>
        <taxon>Actinomycetes</taxon>
        <taxon>Kitasatosporales</taxon>
        <taxon>Streptomycetaceae</taxon>
        <taxon>Streptantibioticus</taxon>
    </lineage>
</organism>
<protein>
    <submittedName>
        <fullName evidence="2">Uncharacterized protein</fullName>
    </submittedName>
</protein>
<gene>
    <name evidence="2" type="ORF">POF43_031195</name>
</gene>
<comment type="caution">
    <text evidence="2">The sequence shown here is derived from an EMBL/GenBank/DDBJ whole genome shotgun (WGS) entry which is preliminary data.</text>
</comment>
<feature type="signal peptide" evidence="1">
    <location>
        <begin position="1"/>
        <end position="27"/>
    </location>
</feature>
<dbReference type="Proteomes" id="UP001156398">
    <property type="component" value="Unassembled WGS sequence"/>
</dbReference>